<sequence length="166" mass="17979">MDIYCRIATPPRHCPQPPAAPRNSGIVLFSPLWHSRFHQCARHDESACRRSDSCLETTGVVMADRIEAETQHLRNVASELDEVAGEVNGILSSVAAASSAHWGKWGNDDFGQKFAGGDNGYEKSDANLQAVVKSRSGLMSSYSSGLRDAAQKLEDMDHGNAGTFKS</sequence>
<evidence type="ECO:0000313" key="1">
    <source>
        <dbReference type="EMBL" id="ATL65746.1"/>
    </source>
</evidence>
<dbReference type="InterPro" id="IPR036689">
    <property type="entry name" value="ESAT-6-like_sf"/>
</dbReference>
<reference evidence="1 2" key="1">
    <citation type="submission" date="2017-10" db="EMBL/GenBank/DDBJ databases">
        <title>Comparative genomics between pathogenic Norcardia.</title>
        <authorList>
            <person name="Zeng L."/>
        </authorList>
    </citation>
    <scope>NUCLEOTIDE SEQUENCE [LARGE SCALE GENOMIC DNA]</scope>
    <source>
        <strain evidence="1 2">NC_YFY_NT001</strain>
    </source>
</reference>
<accession>A0A291RDU0</accession>
<dbReference type="SUPFAM" id="SSF140453">
    <property type="entry name" value="EsxAB dimer-like"/>
    <property type="match status" value="1"/>
</dbReference>
<dbReference type="InterPro" id="IPR022536">
    <property type="entry name" value="EspC"/>
</dbReference>
<dbReference type="GO" id="GO:0009306">
    <property type="term" value="P:protein secretion"/>
    <property type="evidence" value="ECO:0007669"/>
    <property type="project" value="InterPro"/>
</dbReference>
<dbReference type="Proteomes" id="UP000221961">
    <property type="component" value="Chromosome"/>
</dbReference>
<proteinExistence type="predicted"/>
<gene>
    <name evidence="1" type="ORF">CRH09_05475</name>
</gene>
<dbReference type="EMBL" id="CP023778">
    <property type="protein sequence ID" value="ATL65746.1"/>
    <property type="molecule type" value="Genomic_DNA"/>
</dbReference>
<dbReference type="KEGG" id="ntp:CRH09_05475"/>
<name>A0A291RDU0_9NOCA</name>
<dbReference type="Gene3D" id="1.10.287.1060">
    <property type="entry name" value="ESAT-6-like"/>
    <property type="match status" value="1"/>
</dbReference>
<dbReference type="AlphaFoldDB" id="A0A291RDU0"/>
<organism evidence="1 2">
    <name type="scientific">Nocardia terpenica</name>
    <dbReference type="NCBI Taxonomy" id="455432"/>
    <lineage>
        <taxon>Bacteria</taxon>
        <taxon>Bacillati</taxon>
        <taxon>Actinomycetota</taxon>
        <taxon>Actinomycetes</taxon>
        <taxon>Mycobacteriales</taxon>
        <taxon>Nocardiaceae</taxon>
        <taxon>Nocardia</taxon>
    </lineage>
</organism>
<evidence type="ECO:0008006" key="3">
    <source>
        <dbReference type="Google" id="ProtNLM"/>
    </source>
</evidence>
<evidence type="ECO:0000313" key="2">
    <source>
        <dbReference type="Proteomes" id="UP000221961"/>
    </source>
</evidence>
<protein>
    <recommendedName>
        <fullName evidence="3">WXG100 family type VII secretion target</fullName>
    </recommendedName>
</protein>
<dbReference type="Pfam" id="PF10824">
    <property type="entry name" value="T7SS_ESX_EspC"/>
    <property type="match status" value="1"/>
</dbReference>